<dbReference type="AlphaFoldDB" id="A0A4U8TDV4"/>
<sequence length="273" mass="31236">MNDFFTLCLEAQEASNIESKLALMQVLRQNGQMLLERITFVDSQSLHTPKMPSYATFCTITHPTKIRRPKHLKSIQSVAKVLHSIVHIEYSAIDLALDALYRFRHMPLEYYSDWLSVALQEAEHFELLRTCLQSLGYEYGDFPVHTQLFDAQVATPHLYERMALLHRGLEANGLDANPFVTSKIATFEHSVTPHILSSLHIILRDEIEHVKKGDRWWRYASSNATPEKFIAILKKFNYLCQMPKILNIDARLAAGFSLEELNLISGVKSHGQG</sequence>
<dbReference type="Proteomes" id="UP000029733">
    <property type="component" value="Unassembled WGS sequence"/>
</dbReference>
<keyword evidence="2" id="KW-1185">Reference proteome</keyword>
<accession>A0A4U8TDV4</accession>
<reference evidence="1 2" key="1">
    <citation type="journal article" date="2014" name="Genome Announc.">
        <title>Draft genome sequences of eight enterohepatic helicobacter species isolated from both laboratory and wild rodents.</title>
        <authorList>
            <person name="Sheh A."/>
            <person name="Shen Z."/>
            <person name="Fox J.G."/>
        </authorList>
    </citation>
    <scope>NUCLEOTIDE SEQUENCE [LARGE SCALE GENOMIC DNA]</scope>
    <source>
        <strain evidence="1 2">MIT 09-6949</strain>
    </source>
</reference>
<evidence type="ECO:0000313" key="2">
    <source>
        <dbReference type="Proteomes" id="UP000029733"/>
    </source>
</evidence>
<dbReference type="PANTHER" id="PTHR42782">
    <property type="entry name" value="SI:CH73-314G15.3"/>
    <property type="match status" value="1"/>
</dbReference>
<dbReference type="Pfam" id="PF04305">
    <property type="entry name" value="DUF455"/>
    <property type="match status" value="1"/>
</dbReference>
<dbReference type="STRING" id="1677920.LS71_00140"/>
<dbReference type="CDD" id="cd00657">
    <property type="entry name" value="Ferritin_like"/>
    <property type="match status" value="1"/>
</dbReference>
<evidence type="ECO:0000313" key="1">
    <source>
        <dbReference type="EMBL" id="TLD97488.1"/>
    </source>
</evidence>
<dbReference type="PIRSF" id="PIRSF012318">
    <property type="entry name" value="UCP012318"/>
    <property type="match status" value="1"/>
</dbReference>
<dbReference type="InterPro" id="IPR007402">
    <property type="entry name" value="DUF455"/>
</dbReference>
<dbReference type="RefSeq" id="WP_034352033.1">
    <property type="nucleotide sequence ID" value="NZ_JRPR02000001.1"/>
</dbReference>
<dbReference type="SUPFAM" id="SSF47240">
    <property type="entry name" value="Ferritin-like"/>
    <property type="match status" value="1"/>
</dbReference>
<proteinExistence type="predicted"/>
<dbReference type="EMBL" id="JRPR02000001">
    <property type="protein sequence ID" value="TLD97488.1"/>
    <property type="molecule type" value="Genomic_DNA"/>
</dbReference>
<dbReference type="InterPro" id="IPR009078">
    <property type="entry name" value="Ferritin-like_SF"/>
</dbReference>
<comment type="caution">
    <text evidence="1">The sequence shown here is derived from an EMBL/GenBank/DDBJ whole genome shotgun (WGS) entry which is preliminary data.</text>
</comment>
<organism evidence="1 2">
    <name type="scientific">Helicobacter jaachi</name>
    <dbReference type="NCBI Taxonomy" id="1677920"/>
    <lineage>
        <taxon>Bacteria</taxon>
        <taxon>Pseudomonadati</taxon>
        <taxon>Campylobacterota</taxon>
        <taxon>Epsilonproteobacteria</taxon>
        <taxon>Campylobacterales</taxon>
        <taxon>Helicobacteraceae</taxon>
        <taxon>Helicobacter</taxon>
    </lineage>
</organism>
<dbReference type="InterPro" id="IPR011197">
    <property type="entry name" value="UCP012318"/>
</dbReference>
<dbReference type="OrthoDB" id="9778629at2"/>
<protein>
    <submittedName>
        <fullName evidence="1">Ferritin-like domain-containing protein</fullName>
    </submittedName>
</protein>
<gene>
    <name evidence="1" type="ORF">LS71_001690</name>
</gene>
<dbReference type="PANTHER" id="PTHR42782:SF4">
    <property type="entry name" value="DUF455 DOMAIN-CONTAINING PROTEIN"/>
    <property type="match status" value="1"/>
</dbReference>
<name>A0A4U8TDV4_9HELI</name>